<keyword evidence="3" id="KW-1185">Reference proteome</keyword>
<organism evidence="2 3">
    <name type="scientific">Phaeosphaeria nodorum (strain SN15 / ATCC MYA-4574 / FGSC 10173)</name>
    <name type="common">Glume blotch fungus</name>
    <name type="synonym">Parastagonospora nodorum</name>
    <dbReference type="NCBI Taxonomy" id="321614"/>
    <lineage>
        <taxon>Eukaryota</taxon>
        <taxon>Fungi</taxon>
        <taxon>Dikarya</taxon>
        <taxon>Ascomycota</taxon>
        <taxon>Pezizomycotina</taxon>
        <taxon>Dothideomycetes</taxon>
        <taxon>Pleosporomycetidae</taxon>
        <taxon>Pleosporales</taxon>
        <taxon>Pleosporineae</taxon>
        <taxon>Phaeosphaeriaceae</taxon>
        <taxon>Parastagonospora</taxon>
    </lineage>
</organism>
<dbReference type="VEuPathDB" id="FungiDB:JI435_163280"/>
<accession>A0A7U2ID78</accession>
<name>A0A7U2ID78_PHANO</name>
<feature type="region of interest" description="Disordered" evidence="1">
    <location>
        <begin position="16"/>
        <end position="42"/>
    </location>
</feature>
<dbReference type="EMBL" id="CP069045">
    <property type="protein sequence ID" value="QRD07643.1"/>
    <property type="molecule type" value="Genomic_DNA"/>
</dbReference>
<feature type="region of interest" description="Disordered" evidence="1">
    <location>
        <begin position="162"/>
        <end position="189"/>
    </location>
</feature>
<evidence type="ECO:0000256" key="1">
    <source>
        <dbReference type="SAM" id="MobiDB-lite"/>
    </source>
</evidence>
<feature type="compositionally biased region" description="Basic and acidic residues" evidence="1">
    <location>
        <begin position="33"/>
        <end position="42"/>
    </location>
</feature>
<dbReference type="KEGG" id="pno:SNOG_16328"/>
<gene>
    <name evidence="2" type="ORF">JI435_163280</name>
</gene>
<dbReference type="Proteomes" id="UP000663193">
    <property type="component" value="Chromosome 23"/>
</dbReference>
<protein>
    <submittedName>
        <fullName evidence="2">Uncharacterized protein</fullName>
    </submittedName>
</protein>
<proteinExistence type="predicted"/>
<dbReference type="RefSeq" id="XP_001806451.1">
    <property type="nucleotide sequence ID" value="XM_001806399.1"/>
</dbReference>
<reference evidence="3" key="1">
    <citation type="journal article" date="2021" name="BMC Genomics">
        <title>Chromosome-level genome assembly and manually-curated proteome of model necrotroph Parastagonospora nodorum Sn15 reveals a genome-wide trove of candidate effector homologs, and redundancy of virulence-related functions within an accessory chromosome.</title>
        <authorList>
            <person name="Bertazzoni S."/>
            <person name="Jones D.A.B."/>
            <person name="Phan H.T."/>
            <person name="Tan K.-C."/>
            <person name="Hane J.K."/>
        </authorList>
    </citation>
    <scope>NUCLEOTIDE SEQUENCE [LARGE SCALE GENOMIC DNA]</scope>
    <source>
        <strain evidence="3">SN15 / ATCC MYA-4574 / FGSC 10173)</strain>
    </source>
</reference>
<evidence type="ECO:0000313" key="3">
    <source>
        <dbReference type="Proteomes" id="UP000663193"/>
    </source>
</evidence>
<sequence length="240" mass="26831">MAIVVIVWRQSLESVSRSSEHSSPPAGYHHASKTADEVDVDSQHDEWSDMTMALLRHVKSLVGYSLFHRSRTNFNKIDRRCTNLARPATGQTNMIAARDSKQEAYVSRRQNTQRDNKQHPPRLKIETRMKKTHGVVASWLTLHALLHWADVDGTCTFDTAVTRRSPRRDRTQPSPVPVPNPGTSRGSSSSWPILVQSIVRANNIIISTGFSTAYALARSGSHVQCTCRHYLVTIPGLLVA</sequence>
<dbReference type="AlphaFoldDB" id="A0A7U2ID78"/>
<evidence type="ECO:0000313" key="2">
    <source>
        <dbReference type="EMBL" id="QRD07643.1"/>
    </source>
</evidence>